<gene>
    <name evidence="2" type="ORF">FZD51_17380</name>
</gene>
<feature type="domain" description="Thioester reductase (TE)" evidence="1">
    <location>
        <begin position="16"/>
        <end position="250"/>
    </location>
</feature>
<dbReference type="PANTHER" id="PTHR11011:SF45">
    <property type="entry name" value="FATTY ACYL-COA REDUCTASE CG8306-RELATED"/>
    <property type="match status" value="1"/>
</dbReference>
<dbReference type="InterPro" id="IPR013120">
    <property type="entry name" value="FAR_NAD-bd"/>
</dbReference>
<name>A0A5D4R4Q7_9BACI</name>
<proteinExistence type="predicted"/>
<dbReference type="CDD" id="cd05263">
    <property type="entry name" value="MupV_like_SDR_e"/>
    <property type="match status" value="1"/>
</dbReference>
<comment type="caution">
    <text evidence="2">The sequence shown here is derived from an EMBL/GenBank/DDBJ whole genome shotgun (WGS) entry which is preliminary data.</text>
</comment>
<accession>A0A5D4R4Q7</accession>
<dbReference type="InterPro" id="IPR026055">
    <property type="entry name" value="FAR"/>
</dbReference>
<dbReference type="InterPro" id="IPR036291">
    <property type="entry name" value="NAD(P)-bd_dom_sf"/>
</dbReference>
<organism evidence="2 3">
    <name type="scientific">Bacillus infantis</name>
    <dbReference type="NCBI Taxonomy" id="324767"/>
    <lineage>
        <taxon>Bacteria</taxon>
        <taxon>Bacillati</taxon>
        <taxon>Bacillota</taxon>
        <taxon>Bacilli</taxon>
        <taxon>Bacillales</taxon>
        <taxon>Bacillaceae</taxon>
        <taxon>Bacillus</taxon>
    </lineage>
</organism>
<dbReference type="Gene3D" id="3.40.50.720">
    <property type="entry name" value="NAD(P)-binding Rossmann-like Domain"/>
    <property type="match status" value="1"/>
</dbReference>
<dbReference type="Pfam" id="PF07993">
    <property type="entry name" value="NAD_binding_4"/>
    <property type="match status" value="1"/>
</dbReference>
<dbReference type="GO" id="GO:0080019">
    <property type="term" value="F:alcohol-forming very long-chain fatty acyl-CoA reductase activity"/>
    <property type="evidence" value="ECO:0007669"/>
    <property type="project" value="InterPro"/>
</dbReference>
<sequence length="375" mass="42257">MIERGGPMKERHYFFTGFPGFICSRLIREVLNKEQGNLHISVLSLREMEAAANDEIRKICEETGAESECFSIITGDITRAGLGIGQQDLAFLKESITHLFHLAAIYDLAVPKDIAYKVNVEGTRHVTEFAGTLEMLERYVYFSTAYVAGKRDGLLLEDELIEPPGFKNHYEETKYLAEVIVEKAKGEMPITILRPGIVKGHSVTGETIKFDGPYFILNFMDRLSRLPFLPMLGKGEAFINLVPVDYIIEAAAFLGTSAVGRNKTYHLTDPNPYKVSDLYEMLMAELCGKRPAGSFPLSAARRALRIKKLRNYLGVEQEALDYFTWQGRFDCSIAQTDLKGSGICCPDLKEGIPPMVSFYRLHKSDPRFQVHKLYS</sequence>
<dbReference type="AlphaFoldDB" id="A0A5D4R4Q7"/>
<reference evidence="2 3" key="1">
    <citation type="submission" date="2019-08" db="EMBL/GenBank/DDBJ databases">
        <title>Bacillus genomes from the desert of Cuatro Cienegas, Coahuila.</title>
        <authorList>
            <person name="Olmedo-Alvarez G."/>
        </authorList>
    </citation>
    <scope>NUCLEOTIDE SEQUENCE [LARGE SCALE GENOMIC DNA]</scope>
    <source>
        <strain evidence="2 3">CH446_14T</strain>
    </source>
</reference>
<evidence type="ECO:0000313" key="2">
    <source>
        <dbReference type="EMBL" id="TYS46373.1"/>
    </source>
</evidence>
<dbReference type="EMBL" id="VTER01000008">
    <property type="protein sequence ID" value="TYS46373.1"/>
    <property type="molecule type" value="Genomic_DNA"/>
</dbReference>
<dbReference type="Proteomes" id="UP000322139">
    <property type="component" value="Unassembled WGS sequence"/>
</dbReference>
<dbReference type="GO" id="GO:0035336">
    <property type="term" value="P:long-chain fatty-acyl-CoA metabolic process"/>
    <property type="evidence" value="ECO:0007669"/>
    <property type="project" value="TreeGrafter"/>
</dbReference>
<evidence type="ECO:0000313" key="3">
    <source>
        <dbReference type="Proteomes" id="UP000322139"/>
    </source>
</evidence>
<dbReference type="PANTHER" id="PTHR11011">
    <property type="entry name" value="MALE STERILITY PROTEIN 2-RELATED"/>
    <property type="match status" value="1"/>
</dbReference>
<dbReference type="SUPFAM" id="SSF51735">
    <property type="entry name" value="NAD(P)-binding Rossmann-fold domains"/>
    <property type="match status" value="1"/>
</dbReference>
<protein>
    <submittedName>
        <fullName evidence="2">SDR family oxidoreductase</fullName>
    </submittedName>
</protein>
<evidence type="ECO:0000259" key="1">
    <source>
        <dbReference type="Pfam" id="PF07993"/>
    </source>
</evidence>